<dbReference type="EMBL" id="JBEZNA010000088">
    <property type="protein sequence ID" value="MEU9580818.1"/>
    <property type="molecule type" value="Genomic_DNA"/>
</dbReference>
<feature type="compositionally biased region" description="Basic and acidic residues" evidence="1">
    <location>
        <begin position="81"/>
        <end position="92"/>
    </location>
</feature>
<reference evidence="2 3" key="1">
    <citation type="submission" date="2024-06" db="EMBL/GenBank/DDBJ databases">
        <title>The Natural Products Discovery Center: Release of the First 8490 Sequenced Strains for Exploring Actinobacteria Biosynthetic Diversity.</title>
        <authorList>
            <person name="Kalkreuter E."/>
            <person name="Kautsar S.A."/>
            <person name="Yang D."/>
            <person name="Bader C.D."/>
            <person name="Teijaro C.N."/>
            <person name="Fluegel L."/>
            <person name="Davis C.M."/>
            <person name="Simpson J.R."/>
            <person name="Lauterbach L."/>
            <person name="Steele A.D."/>
            <person name="Gui C."/>
            <person name="Meng S."/>
            <person name="Li G."/>
            <person name="Viehrig K."/>
            <person name="Ye F."/>
            <person name="Su P."/>
            <person name="Kiefer A.F."/>
            <person name="Nichols A."/>
            <person name="Cepeda A.J."/>
            <person name="Yan W."/>
            <person name="Fan B."/>
            <person name="Jiang Y."/>
            <person name="Adhikari A."/>
            <person name="Zheng C.-J."/>
            <person name="Schuster L."/>
            <person name="Cowan T.M."/>
            <person name="Smanski M.J."/>
            <person name="Chevrette M.G."/>
            <person name="De Carvalho L.P.S."/>
            <person name="Shen B."/>
        </authorList>
    </citation>
    <scope>NUCLEOTIDE SEQUENCE [LARGE SCALE GENOMIC DNA]</scope>
    <source>
        <strain evidence="2 3">NPDC048117</strain>
    </source>
</reference>
<feature type="compositionally biased region" description="Gly residues" evidence="1">
    <location>
        <begin position="46"/>
        <end position="59"/>
    </location>
</feature>
<accession>A0ABV3EXQ2</accession>
<feature type="compositionally biased region" description="Gly residues" evidence="1">
    <location>
        <begin position="161"/>
        <end position="200"/>
    </location>
</feature>
<gene>
    <name evidence="2" type="ORF">AB0D95_26715</name>
</gene>
<name>A0ABV3EXQ2_9ACTN</name>
<feature type="compositionally biased region" description="Basic and acidic residues" evidence="1">
    <location>
        <begin position="1"/>
        <end position="29"/>
    </location>
</feature>
<comment type="caution">
    <text evidence="2">The sequence shown here is derived from an EMBL/GenBank/DDBJ whole genome shotgun (WGS) entry which is preliminary data.</text>
</comment>
<feature type="compositionally biased region" description="Low complexity" evidence="1">
    <location>
        <begin position="201"/>
        <end position="212"/>
    </location>
</feature>
<evidence type="ECO:0000313" key="2">
    <source>
        <dbReference type="EMBL" id="MEU9580818.1"/>
    </source>
</evidence>
<keyword evidence="3" id="KW-1185">Reference proteome</keyword>
<evidence type="ECO:0000313" key="3">
    <source>
        <dbReference type="Proteomes" id="UP001551584"/>
    </source>
</evidence>
<feature type="compositionally biased region" description="Low complexity" evidence="1">
    <location>
        <begin position="143"/>
        <end position="160"/>
    </location>
</feature>
<feature type="compositionally biased region" description="Basic and acidic residues" evidence="1">
    <location>
        <begin position="215"/>
        <end position="226"/>
    </location>
</feature>
<dbReference type="RefSeq" id="WP_359276883.1">
    <property type="nucleotide sequence ID" value="NZ_JBEZNA010000088.1"/>
</dbReference>
<feature type="region of interest" description="Disordered" evidence="1">
    <location>
        <begin position="1"/>
        <end position="226"/>
    </location>
</feature>
<protein>
    <submittedName>
        <fullName evidence="2">Uncharacterized protein</fullName>
    </submittedName>
</protein>
<dbReference type="Proteomes" id="UP001551584">
    <property type="component" value="Unassembled WGS sequence"/>
</dbReference>
<organism evidence="2 3">
    <name type="scientific">Streptomyces chilikensis</name>
    <dbReference type="NCBI Taxonomy" id="1194079"/>
    <lineage>
        <taxon>Bacteria</taxon>
        <taxon>Bacillati</taxon>
        <taxon>Actinomycetota</taxon>
        <taxon>Actinomycetes</taxon>
        <taxon>Kitasatosporales</taxon>
        <taxon>Streptomycetaceae</taxon>
        <taxon>Streptomyces</taxon>
    </lineage>
</organism>
<evidence type="ECO:0000256" key="1">
    <source>
        <dbReference type="SAM" id="MobiDB-lite"/>
    </source>
</evidence>
<feature type="compositionally biased region" description="Gly residues" evidence="1">
    <location>
        <begin position="126"/>
        <end position="142"/>
    </location>
</feature>
<proteinExistence type="predicted"/>
<sequence>MTDRIKDRLTDHTTDHGTDRADGRTDHGGHTGHHAAHAADAPVGHSGDGTGTGGWGPGGSPDAAVTPVRPLSEPGVPPGSDNHDLRNEHDRSAGQGIHNGQVFQDTHDSPDGSGTLGGRATTGTHGSHGTGAYGAQGTGVQGTGVQDDATTHGAPHDGTTGTHGAGTHGTGTHGTGNVIGGAFGGVTGTGDGHGTHGTHGQGADTHGTGTQGSARHTDDGPGETLRRLLPHEDTEKLTQRVHHAMGSFVDEPRGSVAEAEKILDEVSERLSSCLTARRRTLRTAWQSLGDETADPSADTEQLRLILRDYRELTERLLRL</sequence>